<protein>
    <submittedName>
        <fullName evidence="1">Uncharacterized protein</fullName>
    </submittedName>
</protein>
<accession>A0AAV3Z2F8</accession>
<sequence length="103" mass="12141">MSTEHRVTHHSRTTLLGKIYITMSPIKVMRVYFISCIEDNASLMLKDRKVGRGWRQRNVQKQFVAELVELTNPTRLLYIRLGFSQPVSARLISSQHFRIQWPK</sequence>
<comment type="caution">
    <text evidence="1">The sequence shown here is derived from an EMBL/GenBank/DDBJ whole genome shotgun (WGS) entry which is preliminary data.</text>
</comment>
<evidence type="ECO:0000313" key="2">
    <source>
        <dbReference type="Proteomes" id="UP000735302"/>
    </source>
</evidence>
<gene>
    <name evidence="1" type="ORF">PoB_001999100</name>
</gene>
<dbReference type="AlphaFoldDB" id="A0AAV3Z2F8"/>
<dbReference type="Proteomes" id="UP000735302">
    <property type="component" value="Unassembled WGS sequence"/>
</dbReference>
<name>A0AAV3Z2F8_9GAST</name>
<keyword evidence="2" id="KW-1185">Reference proteome</keyword>
<reference evidence="1 2" key="1">
    <citation type="journal article" date="2021" name="Elife">
        <title>Chloroplast acquisition without the gene transfer in kleptoplastic sea slugs, Plakobranchus ocellatus.</title>
        <authorList>
            <person name="Maeda T."/>
            <person name="Takahashi S."/>
            <person name="Yoshida T."/>
            <person name="Shimamura S."/>
            <person name="Takaki Y."/>
            <person name="Nagai Y."/>
            <person name="Toyoda A."/>
            <person name="Suzuki Y."/>
            <person name="Arimoto A."/>
            <person name="Ishii H."/>
            <person name="Satoh N."/>
            <person name="Nishiyama T."/>
            <person name="Hasebe M."/>
            <person name="Maruyama T."/>
            <person name="Minagawa J."/>
            <person name="Obokata J."/>
            <person name="Shigenobu S."/>
        </authorList>
    </citation>
    <scope>NUCLEOTIDE SEQUENCE [LARGE SCALE GENOMIC DNA]</scope>
</reference>
<proteinExistence type="predicted"/>
<dbReference type="EMBL" id="BLXT01002349">
    <property type="protein sequence ID" value="GFN93485.1"/>
    <property type="molecule type" value="Genomic_DNA"/>
</dbReference>
<organism evidence="1 2">
    <name type="scientific">Plakobranchus ocellatus</name>
    <dbReference type="NCBI Taxonomy" id="259542"/>
    <lineage>
        <taxon>Eukaryota</taxon>
        <taxon>Metazoa</taxon>
        <taxon>Spiralia</taxon>
        <taxon>Lophotrochozoa</taxon>
        <taxon>Mollusca</taxon>
        <taxon>Gastropoda</taxon>
        <taxon>Heterobranchia</taxon>
        <taxon>Euthyneura</taxon>
        <taxon>Panpulmonata</taxon>
        <taxon>Sacoglossa</taxon>
        <taxon>Placobranchoidea</taxon>
        <taxon>Plakobranchidae</taxon>
        <taxon>Plakobranchus</taxon>
    </lineage>
</organism>
<evidence type="ECO:0000313" key="1">
    <source>
        <dbReference type="EMBL" id="GFN93485.1"/>
    </source>
</evidence>